<dbReference type="InterPro" id="IPR001214">
    <property type="entry name" value="SET_dom"/>
</dbReference>
<dbReference type="STRING" id="685588.A0A067SV35"/>
<evidence type="ECO:0000313" key="3">
    <source>
        <dbReference type="Proteomes" id="UP000027222"/>
    </source>
</evidence>
<dbReference type="SMART" id="SM00317">
    <property type="entry name" value="SET"/>
    <property type="match status" value="1"/>
</dbReference>
<protein>
    <recommendedName>
        <fullName evidence="1">SET domain-containing protein</fullName>
    </recommendedName>
</protein>
<evidence type="ECO:0000313" key="2">
    <source>
        <dbReference type="EMBL" id="KDR74751.1"/>
    </source>
</evidence>
<name>A0A067SV35_GALM3</name>
<dbReference type="InterPro" id="IPR053185">
    <property type="entry name" value="SET_domain_protein"/>
</dbReference>
<feature type="domain" description="SET" evidence="1">
    <location>
        <begin position="17"/>
        <end position="213"/>
    </location>
</feature>
<reference evidence="3" key="1">
    <citation type="journal article" date="2014" name="Proc. Natl. Acad. Sci. U.S.A.">
        <title>Extensive sampling of basidiomycete genomes demonstrates inadequacy of the white-rot/brown-rot paradigm for wood decay fungi.</title>
        <authorList>
            <person name="Riley R."/>
            <person name="Salamov A.A."/>
            <person name="Brown D.W."/>
            <person name="Nagy L.G."/>
            <person name="Floudas D."/>
            <person name="Held B.W."/>
            <person name="Levasseur A."/>
            <person name="Lombard V."/>
            <person name="Morin E."/>
            <person name="Otillar R."/>
            <person name="Lindquist E.A."/>
            <person name="Sun H."/>
            <person name="LaButti K.M."/>
            <person name="Schmutz J."/>
            <person name="Jabbour D."/>
            <person name="Luo H."/>
            <person name="Baker S.E."/>
            <person name="Pisabarro A.G."/>
            <person name="Walton J.D."/>
            <person name="Blanchette R.A."/>
            <person name="Henrissat B."/>
            <person name="Martin F."/>
            <person name="Cullen D."/>
            <person name="Hibbett D.S."/>
            <person name="Grigoriev I.V."/>
        </authorList>
    </citation>
    <scope>NUCLEOTIDE SEQUENCE [LARGE SCALE GENOMIC DNA]</scope>
    <source>
        <strain evidence="3">CBS 339.88</strain>
    </source>
</reference>
<dbReference type="SUPFAM" id="SSF82199">
    <property type="entry name" value="SET domain"/>
    <property type="match status" value="1"/>
</dbReference>
<dbReference type="Gene3D" id="2.170.270.10">
    <property type="entry name" value="SET domain"/>
    <property type="match status" value="1"/>
</dbReference>
<dbReference type="PANTHER" id="PTHR47332">
    <property type="entry name" value="SET DOMAIN-CONTAINING PROTEIN 5"/>
    <property type="match status" value="1"/>
</dbReference>
<keyword evidence="3" id="KW-1185">Reference proteome</keyword>
<organism evidence="2 3">
    <name type="scientific">Galerina marginata (strain CBS 339.88)</name>
    <dbReference type="NCBI Taxonomy" id="685588"/>
    <lineage>
        <taxon>Eukaryota</taxon>
        <taxon>Fungi</taxon>
        <taxon>Dikarya</taxon>
        <taxon>Basidiomycota</taxon>
        <taxon>Agaricomycotina</taxon>
        <taxon>Agaricomycetes</taxon>
        <taxon>Agaricomycetidae</taxon>
        <taxon>Agaricales</taxon>
        <taxon>Agaricineae</taxon>
        <taxon>Strophariaceae</taxon>
        <taxon>Galerina</taxon>
    </lineage>
</organism>
<dbReference type="OrthoDB" id="5945798at2759"/>
<dbReference type="Proteomes" id="UP000027222">
    <property type="component" value="Unassembled WGS sequence"/>
</dbReference>
<gene>
    <name evidence="2" type="ORF">GALMADRAFT_70265</name>
</gene>
<dbReference type="PROSITE" id="PS50280">
    <property type="entry name" value="SET"/>
    <property type="match status" value="1"/>
</dbReference>
<proteinExistence type="predicted"/>
<dbReference type="InterPro" id="IPR046341">
    <property type="entry name" value="SET_dom_sf"/>
</dbReference>
<dbReference type="EMBL" id="KL142382">
    <property type="protein sequence ID" value="KDR74751.1"/>
    <property type="molecule type" value="Genomic_DNA"/>
</dbReference>
<feature type="non-terminal residue" evidence="2">
    <location>
        <position position="1"/>
    </location>
</feature>
<sequence>LPDDSQGYTEWIAYGGTKNKVFDSPSFPKPPSQPLGGKPMHVVCEALETTFGVFVTHDIKIGELIFAERPFLVAPRALGFAPGSIVGDFNLDHINQVQWSDLEAKLAIAVERMPDNAREAFLQLRNSHKEDGAGAIGGIFLTNAFELGGLVDGPIGTKVTDRNGYAGIARAGSRINHSCMPNTTATFDVASFSLQFFAIKDLKAGDELFYGYCNIYAPYAERRESLGRYGIVCKCPACVNSTPTSESFRRTFIQRIKKIKQEVEEWQAETVKGFESAVATPTLEREAVLAKVLTLQKQLVEEGLDASDHYAVIFMVLYQLYVQLGKMRRADSAFQQIQRYNALARLDLE</sequence>
<dbReference type="AlphaFoldDB" id="A0A067SV35"/>
<dbReference type="Pfam" id="PF00856">
    <property type="entry name" value="SET"/>
    <property type="match status" value="1"/>
</dbReference>
<dbReference type="HOGENOM" id="CLU_028281_2_1_1"/>
<dbReference type="PANTHER" id="PTHR47332:SF4">
    <property type="entry name" value="SET DOMAIN-CONTAINING PROTEIN 5"/>
    <property type="match status" value="1"/>
</dbReference>
<accession>A0A067SV35</accession>
<dbReference type="CDD" id="cd20071">
    <property type="entry name" value="SET_SMYD"/>
    <property type="match status" value="1"/>
</dbReference>
<evidence type="ECO:0000259" key="1">
    <source>
        <dbReference type="PROSITE" id="PS50280"/>
    </source>
</evidence>